<dbReference type="SUPFAM" id="SSF47226">
    <property type="entry name" value="Histidine-containing phosphotransfer domain, HPT domain"/>
    <property type="match status" value="1"/>
</dbReference>
<reference evidence="23 24" key="1">
    <citation type="submission" date="2020-07" db="EMBL/GenBank/DDBJ databases">
        <title>Sequencing the genomes of 1000 actinobacteria strains.</title>
        <authorList>
            <person name="Klenk H.-P."/>
        </authorList>
    </citation>
    <scope>NUCLEOTIDE SEQUENCE [LARGE SCALE GENOMIC DNA]</scope>
    <source>
        <strain evidence="23 24">DSM 21350</strain>
    </source>
</reference>
<dbReference type="InterPro" id="IPR008207">
    <property type="entry name" value="Sig_transdc_His_kin_Hpt_dom"/>
</dbReference>
<evidence type="ECO:0000256" key="2">
    <source>
        <dbReference type="ARBA" id="ARBA00004236"/>
    </source>
</evidence>
<dbReference type="InterPro" id="IPR035965">
    <property type="entry name" value="PAS-like_dom_sf"/>
</dbReference>
<dbReference type="InterPro" id="IPR036641">
    <property type="entry name" value="HPT_dom_sf"/>
</dbReference>
<sequence>MEADAELFRALVEASPDGLCVFDERGTITWANARMAALIGRAPEEMPGFRLEAALDELGRTQFRAHLAELAGLGETDAADGADNLESLFLRPDGTPVWVLVSYRPIRDPEGRRTGWLHRVAEYTERKSLLETLQEREQQLAAAQRIARIGSWEWDVVTDTVTWSDQLYRIYEVEVGDRAATYEGFLSRIHPADRERVAGVIEACLAEGDRFSFDARVLRKNGRVGWIRGLGLLERGPDGRPLRMSGTSQDITALKRADRAAAEATRRLELLQEMAMAANQATSLVEAVRDTALGLPRYTSWVALGLYLPGPDGGLDRVALPPGGEGLAEPDPALAERARGSGRVEVGPTGAPDPAHRLVAVPVLLGDEAAAVIELLADAVAPDQESLSLLGQIAGQLSLVAERERHARDLAEARDQAMEASRLKSQFLATMSHEIRTPMNGVIGLNELLLRTDLDDHQRRLAEGLQGAGLTLLGIINDILDLSKIEAGRLDLESVDFDVRAVFDQVTGVLGGAAHAKGLELVAACHPDVPEVLRGDSVRFGQVLTNLGSNAVKFTDHGEVVIAAHVEQRTPERVVLRVDVTDTGPGIASEAQATLFDAFTQADPSTTRRHGGTGLGLAISSQLAEALGGTLTVDSSPGHGSRFTFTASFATALRPPAPRPRSRPRLDGRRVLVVDDNETNRLVLTEQLGAWEVEAVAVPSAEEALTALRAAAREGRPFEAVLLDLVMPGTDGLALAGMIRADAGLGRPPMLLLSSHQDVGPEKARAAGFRGALAKPVRHDDLYEAVAGLLTADPAGGRAPGAPAPTGTPPLGARVLVVEDNQVNQLVAAGLLESLGCEVEVAGDGIGAVARLDRDHGFDLVLMDCRMPRMDGFEATRVLRSREPQGRRVPVVAMTASALEGERERCLEAGMDDFLTKPVDAGELEVLVRRWARVAARAGARAEPVAGAERASAAPGAVPAASQEPAPQAGDDLDRDRIRMLSELRKDGVSFFERTATSFMSRVGDQVVAIRDAVDDRDATRLQSAAHQLKGSSLNLGLPRVAATAARLERTGAAGSTDTGRLLDDLALDVDRAVAALRAAIAGG</sequence>
<dbReference type="SMART" id="SM00387">
    <property type="entry name" value="HATPase_c"/>
    <property type="match status" value="1"/>
</dbReference>
<dbReference type="NCBIfam" id="TIGR00229">
    <property type="entry name" value="sensory_box"/>
    <property type="match status" value="1"/>
</dbReference>
<dbReference type="CDD" id="cd16922">
    <property type="entry name" value="HATPase_EvgS-ArcB-TorS-like"/>
    <property type="match status" value="1"/>
</dbReference>
<dbReference type="Pfam" id="PF08448">
    <property type="entry name" value="PAS_4"/>
    <property type="match status" value="1"/>
</dbReference>
<dbReference type="SMART" id="SM00091">
    <property type="entry name" value="PAS"/>
    <property type="match status" value="2"/>
</dbReference>
<feature type="domain" description="HPt" evidence="22">
    <location>
        <begin position="988"/>
        <end position="1080"/>
    </location>
</feature>
<dbReference type="InterPro" id="IPR011006">
    <property type="entry name" value="CheY-like_superfamily"/>
</dbReference>
<dbReference type="PANTHER" id="PTHR45339:SF5">
    <property type="entry name" value="HISTIDINE KINASE"/>
    <property type="match status" value="1"/>
</dbReference>
<dbReference type="SUPFAM" id="SSF52172">
    <property type="entry name" value="CheY-like"/>
    <property type="match status" value="2"/>
</dbReference>
<dbReference type="CDD" id="cd17546">
    <property type="entry name" value="REC_hyHK_CKI1_RcsC-like"/>
    <property type="match status" value="1"/>
</dbReference>
<evidence type="ECO:0000256" key="14">
    <source>
        <dbReference type="PROSITE-ProRule" id="PRU00110"/>
    </source>
</evidence>
<dbReference type="InterPro" id="IPR001610">
    <property type="entry name" value="PAC"/>
</dbReference>
<dbReference type="GO" id="GO:0005886">
    <property type="term" value="C:plasma membrane"/>
    <property type="evidence" value="ECO:0007669"/>
    <property type="project" value="UniProtKB-SubCell"/>
</dbReference>
<proteinExistence type="inferred from homology"/>
<evidence type="ECO:0000256" key="6">
    <source>
        <dbReference type="ARBA" id="ARBA00022679"/>
    </source>
</evidence>
<keyword evidence="5 15" id="KW-0597">Phosphoprotein</keyword>
<dbReference type="GO" id="GO:0000155">
    <property type="term" value="F:phosphorelay sensor kinase activity"/>
    <property type="evidence" value="ECO:0007669"/>
    <property type="project" value="InterPro"/>
</dbReference>
<dbReference type="EC" id="2.7.13.3" evidence="4"/>
<feature type="coiled-coil region" evidence="16">
    <location>
        <begin position="254"/>
        <end position="281"/>
    </location>
</feature>
<keyword evidence="7" id="KW-0547">Nucleotide-binding</keyword>
<comment type="subunit">
    <text evidence="11">At low DSF concentrations, interacts with RpfF.</text>
</comment>
<comment type="catalytic activity">
    <reaction evidence="1">
        <text>ATP + protein L-histidine = ADP + protein N-phospho-L-histidine.</text>
        <dbReference type="EC" id="2.7.13.3"/>
    </reaction>
</comment>
<dbReference type="RefSeq" id="WP_179662272.1">
    <property type="nucleotide sequence ID" value="NZ_JACCBG010000001.1"/>
</dbReference>
<evidence type="ECO:0000256" key="5">
    <source>
        <dbReference type="ARBA" id="ARBA00022553"/>
    </source>
</evidence>
<dbReference type="InterPro" id="IPR003594">
    <property type="entry name" value="HATPase_dom"/>
</dbReference>
<dbReference type="PROSITE" id="PS50110">
    <property type="entry name" value="RESPONSE_REGULATORY"/>
    <property type="match status" value="2"/>
</dbReference>
<evidence type="ECO:0000259" key="22">
    <source>
        <dbReference type="PROSITE" id="PS50894"/>
    </source>
</evidence>
<comment type="caution">
    <text evidence="23">The sequence shown here is derived from an EMBL/GenBank/DDBJ whole genome shotgun (WGS) entry which is preliminary data.</text>
</comment>
<keyword evidence="24" id="KW-1185">Reference proteome</keyword>
<evidence type="ECO:0000256" key="15">
    <source>
        <dbReference type="PROSITE-ProRule" id="PRU00169"/>
    </source>
</evidence>
<evidence type="ECO:0000256" key="9">
    <source>
        <dbReference type="ARBA" id="ARBA00022840"/>
    </source>
</evidence>
<feature type="compositionally biased region" description="Low complexity" evidence="17">
    <location>
        <begin position="943"/>
        <end position="962"/>
    </location>
</feature>
<evidence type="ECO:0000256" key="11">
    <source>
        <dbReference type="ARBA" id="ARBA00064003"/>
    </source>
</evidence>
<feature type="modified residue" description="4-aspartylphosphate" evidence="15">
    <location>
        <position position="724"/>
    </location>
</feature>
<evidence type="ECO:0000259" key="18">
    <source>
        <dbReference type="PROSITE" id="PS50109"/>
    </source>
</evidence>
<dbReference type="Pfam" id="PF08447">
    <property type="entry name" value="PAS_3"/>
    <property type="match status" value="1"/>
</dbReference>
<dbReference type="PROSITE" id="PS50112">
    <property type="entry name" value="PAS"/>
    <property type="match status" value="1"/>
</dbReference>
<dbReference type="InterPro" id="IPR013655">
    <property type="entry name" value="PAS_fold_3"/>
</dbReference>
<feature type="domain" description="PAC" evidence="21">
    <location>
        <begin position="83"/>
        <end position="135"/>
    </location>
</feature>
<comment type="similarity">
    <text evidence="3">In the N-terminal section; belongs to the phytochrome family.</text>
</comment>
<keyword evidence="10" id="KW-0902">Two-component regulatory system</keyword>
<organism evidence="23 24">
    <name type="scientific">Nocardioides panaciterrulae</name>
    <dbReference type="NCBI Taxonomy" id="661492"/>
    <lineage>
        <taxon>Bacteria</taxon>
        <taxon>Bacillati</taxon>
        <taxon>Actinomycetota</taxon>
        <taxon>Actinomycetes</taxon>
        <taxon>Propionibacteriales</taxon>
        <taxon>Nocardioidaceae</taxon>
        <taxon>Nocardioides</taxon>
    </lineage>
</organism>
<evidence type="ECO:0000256" key="17">
    <source>
        <dbReference type="SAM" id="MobiDB-lite"/>
    </source>
</evidence>
<evidence type="ECO:0000259" key="20">
    <source>
        <dbReference type="PROSITE" id="PS50112"/>
    </source>
</evidence>
<feature type="domain" description="Histidine kinase" evidence="18">
    <location>
        <begin position="430"/>
        <end position="651"/>
    </location>
</feature>
<evidence type="ECO:0000256" key="12">
    <source>
        <dbReference type="ARBA" id="ARBA00068150"/>
    </source>
</evidence>
<dbReference type="Pfam" id="PF00072">
    <property type="entry name" value="Response_reg"/>
    <property type="match status" value="2"/>
</dbReference>
<evidence type="ECO:0000256" key="1">
    <source>
        <dbReference type="ARBA" id="ARBA00000085"/>
    </source>
</evidence>
<keyword evidence="6" id="KW-0808">Transferase</keyword>
<dbReference type="FunFam" id="3.30.565.10:FF:000010">
    <property type="entry name" value="Sensor histidine kinase RcsC"/>
    <property type="match status" value="1"/>
</dbReference>
<feature type="domain" description="PAS" evidence="20">
    <location>
        <begin position="4"/>
        <end position="48"/>
    </location>
</feature>
<dbReference type="InterPro" id="IPR003661">
    <property type="entry name" value="HisK_dim/P_dom"/>
</dbReference>
<evidence type="ECO:0000259" key="21">
    <source>
        <dbReference type="PROSITE" id="PS50113"/>
    </source>
</evidence>
<dbReference type="Pfam" id="PF01627">
    <property type="entry name" value="Hpt"/>
    <property type="match status" value="1"/>
</dbReference>
<dbReference type="SMART" id="SM00448">
    <property type="entry name" value="REC"/>
    <property type="match status" value="2"/>
</dbReference>
<dbReference type="InterPro" id="IPR013656">
    <property type="entry name" value="PAS_4"/>
</dbReference>
<dbReference type="SMART" id="SM00073">
    <property type="entry name" value="HPT"/>
    <property type="match status" value="1"/>
</dbReference>
<name>A0A7Y9E3N8_9ACTN</name>
<feature type="domain" description="Response regulatory" evidence="19">
    <location>
        <begin position="670"/>
        <end position="790"/>
    </location>
</feature>
<dbReference type="PROSITE" id="PS50113">
    <property type="entry name" value="PAC"/>
    <property type="match status" value="2"/>
</dbReference>
<dbReference type="Gene3D" id="3.40.50.2300">
    <property type="match status" value="2"/>
</dbReference>
<dbReference type="EMBL" id="JACCBG010000001">
    <property type="protein sequence ID" value="NYD40370.1"/>
    <property type="molecule type" value="Genomic_DNA"/>
</dbReference>
<evidence type="ECO:0000256" key="3">
    <source>
        <dbReference type="ARBA" id="ARBA00006402"/>
    </source>
</evidence>
<feature type="domain" description="PAC" evidence="21">
    <location>
        <begin position="211"/>
        <end position="263"/>
    </location>
</feature>
<evidence type="ECO:0000256" key="13">
    <source>
        <dbReference type="ARBA" id="ARBA00074306"/>
    </source>
</evidence>
<dbReference type="InterPro" id="IPR005467">
    <property type="entry name" value="His_kinase_dom"/>
</dbReference>
<feature type="region of interest" description="Disordered" evidence="17">
    <location>
        <begin position="943"/>
        <end position="974"/>
    </location>
</feature>
<dbReference type="InterPro" id="IPR001789">
    <property type="entry name" value="Sig_transdc_resp-reg_receiver"/>
</dbReference>
<dbReference type="CDD" id="cd00088">
    <property type="entry name" value="HPT"/>
    <property type="match status" value="1"/>
</dbReference>
<dbReference type="GO" id="GO:0005524">
    <property type="term" value="F:ATP binding"/>
    <property type="evidence" value="ECO:0007669"/>
    <property type="project" value="UniProtKB-KW"/>
</dbReference>
<evidence type="ECO:0000259" key="19">
    <source>
        <dbReference type="PROSITE" id="PS50110"/>
    </source>
</evidence>
<keyword evidence="9" id="KW-0067">ATP-binding</keyword>
<gene>
    <name evidence="23" type="ORF">BJZ21_000453</name>
</gene>
<dbReference type="PROSITE" id="PS50109">
    <property type="entry name" value="HIS_KIN"/>
    <property type="match status" value="1"/>
</dbReference>
<dbReference type="Pfam" id="PF02518">
    <property type="entry name" value="HATPase_c"/>
    <property type="match status" value="1"/>
</dbReference>
<dbReference type="CDD" id="cd00130">
    <property type="entry name" value="PAS"/>
    <property type="match status" value="2"/>
</dbReference>
<feature type="modified residue" description="4-aspartylphosphate" evidence="15">
    <location>
        <position position="864"/>
    </location>
</feature>
<dbReference type="Pfam" id="PF00512">
    <property type="entry name" value="HisKA"/>
    <property type="match status" value="1"/>
</dbReference>
<evidence type="ECO:0000256" key="4">
    <source>
        <dbReference type="ARBA" id="ARBA00012438"/>
    </source>
</evidence>
<dbReference type="InterPro" id="IPR036890">
    <property type="entry name" value="HATPase_C_sf"/>
</dbReference>
<dbReference type="InterPro" id="IPR004358">
    <property type="entry name" value="Sig_transdc_His_kin-like_C"/>
</dbReference>
<dbReference type="InterPro" id="IPR000014">
    <property type="entry name" value="PAS"/>
</dbReference>
<keyword evidence="8" id="KW-0418">Kinase</keyword>
<dbReference type="SMART" id="SM00388">
    <property type="entry name" value="HisKA"/>
    <property type="match status" value="1"/>
</dbReference>
<evidence type="ECO:0000256" key="7">
    <source>
        <dbReference type="ARBA" id="ARBA00022741"/>
    </source>
</evidence>
<evidence type="ECO:0000256" key="10">
    <source>
        <dbReference type="ARBA" id="ARBA00023012"/>
    </source>
</evidence>
<evidence type="ECO:0000313" key="23">
    <source>
        <dbReference type="EMBL" id="NYD40370.1"/>
    </source>
</evidence>
<keyword evidence="16" id="KW-0175">Coiled coil</keyword>
<protein>
    <recommendedName>
        <fullName evidence="13">Circadian input-output histidine kinase CikA</fullName>
        <ecNumber evidence="4">2.7.13.3</ecNumber>
    </recommendedName>
    <alternativeName>
        <fullName evidence="12">Sensory/regulatory protein RpfC</fullName>
    </alternativeName>
</protein>
<dbReference type="AlphaFoldDB" id="A0A7Y9E3N8"/>
<dbReference type="Gene3D" id="3.30.450.20">
    <property type="entry name" value="PAS domain"/>
    <property type="match status" value="2"/>
</dbReference>
<dbReference type="SUPFAM" id="SSF55874">
    <property type="entry name" value="ATPase domain of HSP90 chaperone/DNA topoisomerase II/histidine kinase"/>
    <property type="match status" value="1"/>
</dbReference>
<feature type="domain" description="Response regulatory" evidence="19">
    <location>
        <begin position="814"/>
        <end position="932"/>
    </location>
</feature>
<feature type="modified residue" description="Phosphohistidine" evidence="14">
    <location>
        <position position="1027"/>
    </location>
</feature>
<dbReference type="InterPro" id="IPR036097">
    <property type="entry name" value="HisK_dim/P_sf"/>
</dbReference>
<dbReference type="SUPFAM" id="SSF47384">
    <property type="entry name" value="Homodimeric domain of signal transducing histidine kinase"/>
    <property type="match status" value="1"/>
</dbReference>
<dbReference type="SUPFAM" id="SSF55785">
    <property type="entry name" value="PYP-like sensor domain (PAS domain)"/>
    <property type="match status" value="2"/>
</dbReference>
<dbReference type="InterPro" id="IPR000700">
    <property type="entry name" value="PAS-assoc_C"/>
</dbReference>
<dbReference type="Gene3D" id="1.10.287.130">
    <property type="match status" value="1"/>
</dbReference>
<evidence type="ECO:0000313" key="24">
    <source>
        <dbReference type="Proteomes" id="UP000535511"/>
    </source>
</evidence>
<accession>A0A7Y9E3N8</accession>
<dbReference type="Proteomes" id="UP000535511">
    <property type="component" value="Unassembled WGS sequence"/>
</dbReference>
<dbReference type="CDD" id="cd00082">
    <property type="entry name" value="HisKA"/>
    <property type="match status" value="1"/>
</dbReference>
<dbReference type="PROSITE" id="PS50894">
    <property type="entry name" value="HPT"/>
    <property type="match status" value="1"/>
</dbReference>
<dbReference type="Gene3D" id="2.10.70.100">
    <property type="match status" value="1"/>
</dbReference>
<dbReference type="Gene3D" id="1.20.120.160">
    <property type="entry name" value="HPT domain"/>
    <property type="match status" value="1"/>
</dbReference>
<evidence type="ECO:0000256" key="16">
    <source>
        <dbReference type="SAM" id="Coils"/>
    </source>
</evidence>
<dbReference type="Gene3D" id="3.30.565.10">
    <property type="entry name" value="Histidine kinase-like ATPase, C-terminal domain"/>
    <property type="match status" value="1"/>
</dbReference>
<evidence type="ECO:0000256" key="8">
    <source>
        <dbReference type="ARBA" id="ARBA00022777"/>
    </source>
</evidence>
<dbReference type="PRINTS" id="PR00344">
    <property type="entry name" value="BCTRLSENSOR"/>
</dbReference>
<dbReference type="FunFam" id="1.10.287.130:FF:000002">
    <property type="entry name" value="Two-component osmosensing histidine kinase"/>
    <property type="match status" value="1"/>
</dbReference>
<comment type="subcellular location">
    <subcellularLocation>
        <location evidence="2">Cell membrane</location>
    </subcellularLocation>
</comment>
<dbReference type="SMART" id="SM00086">
    <property type="entry name" value="PAC"/>
    <property type="match status" value="2"/>
</dbReference>
<dbReference type="PANTHER" id="PTHR45339">
    <property type="entry name" value="HYBRID SIGNAL TRANSDUCTION HISTIDINE KINASE J"/>
    <property type="match status" value="1"/>
</dbReference>